<accession>A0ABV1A9X9</accession>
<comment type="caution">
    <text evidence="1">The sequence shown here is derived from an EMBL/GenBank/DDBJ whole genome shotgun (WGS) entry which is preliminary data.</text>
</comment>
<proteinExistence type="predicted"/>
<name>A0ABV1A9X9_9TELE</name>
<evidence type="ECO:0000313" key="1">
    <source>
        <dbReference type="EMBL" id="MEQ2315354.1"/>
    </source>
</evidence>
<organism evidence="1 2">
    <name type="scientific">Ameca splendens</name>
    <dbReference type="NCBI Taxonomy" id="208324"/>
    <lineage>
        <taxon>Eukaryota</taxon>
        <taxon>Metazoa</taxon>
        <taxon>Chordata</taxon>
        <taxon>Craniata</taxon>
        <taxon>Vertebrata</taxon>
        <taxon>Euteleostomi</taxon>
        <taxon>Actinopterygii</taxon>
        <taxon>Neopterygii</taxon>
        <taxon>Teleostei</taxon>
        <taxon>Neoteleostei</taxon>
        <taxon>Acanthomorphata</taxon>
        <taxon>Ovalentaria</taxon>
        <taxon>Atherinomorphae</taxon>
        <taxon>Cyprinodontiformes</taxon>
        <taxon>Goodeidae</taxon>
        <taxon>Ameca</taxon>
    </lineage>
</organism>
<keyword evidence="2" id="KW-1185">Reference proteome</keyword>
<protein>
    <submittedName>
        <fullName evidence="1">Uncharacterized protein</fullName>
    </submittedName>
</protein>
<evidence type="ECO:0000313" key="2">
    <source>
        <dbReference type="Proteomes" id="UP001469553"/>
    </source>
</evidence>
<reference evidence="1 2" key="1">
    <citation type="submission" date="2021-06" db="EMBL/GenBank/DDBJ databases">
        <authorList>
            <person name="Palmer J.M."/>
        </authorList>
    </citation>
    <scope>NUCLEOTIDE SEQUENCE [LARGE SCALE GENOMIC DNA]</scope>
    <source>
        <strain evidence="1 2">AS_MEX2019</strain>
        <tissue evidence="1">Muscle</tissue>
    </source>
</reference>
<sequence>MQFLEQQRSPISSHYPPYVWYNVLFVKCCVDLTPNVMGHKHSRKFYFCLISPQNILSLPDHQMFCGKCETDLCVLFCQQWFWAKLWTLTLTETTEACRALDVVQSSFG</sequence>
<dbReference type="Proteomes" id="UP001469553">
    <property type="component" value="Unassembled WGS sequence"/>
</dbReference>
<dbReference type="EMBL" id="JAHRIP010086487">
    <property type="protein sequence ID" value="MEQ2315354.1"/>
    <property type="molecule type" value="Genomic_DNA"/>
</dbReference>
<gene>
    <name evidence="1" type="ORF">AMECASPLE_021444</name>
</gene>